<dbReference type="GO" id="GO:0005886">
    <property type="term" value="C:plasma membrane"/>
    <property type="evidence" value="ECO:0007669"/>
    <property type="project" value="UniProtKB-SubCell"/>
</dbReference>
<keyword evidence="4" id="KW-1003">Cell membrane</keyword>
<feature type="transmembrane region" description="Helical" evidence="8">
    <location>
        <begin position="213"/>
        <end position="235"/>
    </location>
</feature>
<feature type="transmembrane region" description="Helical" evidence="8">
    <location>
        <begin position="67"/>
        <end position="89"/>
    </location>
</feature>
<dbReference type="InterPro" id="IPR002549">
    <property type="entry name" value="AI-2E-like"/>
</dbReference>
<evidence type="ECO:0000256" key="5">
    <source>
        <dbReference type="ARBA" id="ARBA00022692"/>
    </source>
</evidence>
<comment type="caution">
    <text evidence="9">The sequence shown here is derived from an EMBL/GenBank/DDBJ whole genome shotgun (WGS) entry which is preliminary data.</text>
</comment>
<organism evidence="9 10">
    <name type="scientific">Candidatus Zambryskibacteria bacterium CG10_big_fil_rev_8_21_14_0_10_42_12</name>
    <dbReference type="NCBI Taxonomy" id="1975115"/>
    <lineage>
        <taxon>Bacteria</taxon>
        <taxon>Candidatus Zambryskiibacteriota</taxon>
    </lineage>
</organism>
<evidence type="ECO:0000256" key="6">
    <source>
        <dbReference type="ARBA" id="ARBA00022989"/>
    </source>
</evidence>
<evidence type="ECO:0000313" key="9">
    <source>
        <dbReference type="EMBL" id="PIR38793.1"/>
    </source>
</evidence>
<sequence>MGAHEKEPHTFIHISAASVVKAILIIVFFIALYVLRDIALVLLTSIVVASSIEPGAQWFIARRVPRVLGVLTIYLGTALLLSGTFYFLFLPFLNETTSFLSELPSTASQVSLWNPLQEGGEGIAATFAPGLSIGDVVGKLQSTLVNLGGGGFLSAASAISGGVLSLLLIIVLSFYLAVQDDGVGKFLKIIVPLKQEPYVIDLWKRTRSKIGKWLQGQLLLGVLVMVLVYLGLTLIGVQHALLLAVLAGIFELIPLFGPIIASIPAIAFGYIDGGVSLALIVTGLYVIVQQFESHLIYPLVVKKVVGVPPIISIIALVIGGKLAGFLGIILAVPVATVFIEILDDMEKQKKALKASS</sequence>
<reference evidence="9 10" key="1">
    <citation type="submission" date="2017-09" db="EMBL/GenBank/DDBJ databases">
        <title>Depth-based differentiation of microbial function through sediment-hosted aquifers and enrichment of novel symbionts in the deep terrestrial subsurface.</title>
        <authorList>
            <person name="Probst A.J."/>
            <person name="Ladd B."/>
            <person name="Jarett J.K."/>
            <person name="Geller-Mcgrath D.E."/>
            <person name="Sieber C.M."/>
            <person name="Emerson J.B."/>
            <person name="Anantharaman K."/>
            <person name="Thomas B.C."/>
            <person name="Malmstrom R."/>
            <person name="Stieglmeier M."/>
            <person name="Klingl A."/>
            <person name="Woyke T."/>
            <person name="Ryan C.M."/>
            <person name="Banfield J.F."/>
        </authorList>
    </citation>
    <scope>NUCLEOTIDE SEQUENCE [LARGE SCALE GENOMIC DNA]</scope>
    <source>
        <strain evidence="9">CG10_big_fil_rev_8_21_14_0_10_42_12</strain>
    </source>
</reference>
<dbReference type="EMBL" id="PCXL01000008">
    <property type="protein sequence ID" value="PIR38793.1"/>
    <property type="molecule type" value="Genomic_DNA"/>
</dbReference>
<accession>A0A2H0QX02</accession>
<protein>
    <recommendedName>
        <fullName evidence="11">AI-2E family transporter</fullName>
    </recommendedName>
</protein>
<comment type="subcellular location">
    <subcellularLocation>
        <location evidence="1">Cell membrane</location>
        <topology evidence="1">Multi-pass membrane protein</topology>
    </subcellularLocation>
</comment>
<evidence type="ECO:0000256" key="2">
    <source>
        <dbReference type="ARBA" id="ARBA00009773"/>
    </source>
</evidence>
<feature type="transmembrane region" description="Helical" evidence="8">
    <location>
        <begin position="152"/>
        <end position="178"/>
    </location>
</feature>
<proteinExistence type="inferred from homology"/>
<evidence type="ECO:0008006" key="11">
    <source>
        <dbReference type="Google" id="ProtNLM"/>
    </source>
</evidence>
<feature type="transmembrane region" description="Helical" evidence="8">
    <location>
        <begin position="241"/>
        <end position="261"/>
    </location>
</feature>
<feature type="transmembrane region" description="Helical" evidence="8">
    <location>
        <begin position="38"/>
        <end position="60"/>
    </location>
</feature>
<keyword evidence="3" id="KW-0813">Transport</keyword>
<name>A0A2H0QX02_9BACT</name>
<gene>
    <name evidence="9" type="ORF">COV34_00540</name>
</gene>
<dbReference type="AlphaFoldDB" id="A0A2H0QX02"/>
<dbReference type="Pfam" id="PF01594">
    <property type="entry name" value="AI-2E_transport"/>
    <property type="match status" value="1"/>
</dbReference>
<dbReference type="PANTHER" id="PTHR21716:SF53">
    <property type="entry name" value="PERMEASE PERM-RELATED"/>
    <property type="match status" value="1"/>
</dbReference>
<evidence type="ECO:0000256" key="1">
    <source>
        <dbReference type="ARBA" id="ARBA00004651"/>
    </source>
</evidence>
<keyword evidence="6 8" id="KW-1133">Transmembrane helix</keyword>
<dbReference type="Proteomes" id="UP000231333">
    <property type="component" value="Unassembled WGS sequence"/>
</dbReference>
<evidence type="ECO:0000313" key="10">
    <source>
        <dbReference type="Proteomes" id="UP000231333"/>
    </source>
</evidence>
<evidence type="ECO:0000256" key="3">
    <source>
        <dbReference type="ARBA" id="ARBA00022448"/>
    </source>
</evidence>
<comment type="similarity">
    <text evidence="2">Belongs to the autoinducer-2 exporter (AI-2E) (TC 2.A.86) family.</text>
</comment>
<keyword evidence="5 8" id="KW-0812">Transmembrane</keyword>
<evidence type="ECO:0000256" key="8">
    <source>
        <dbReference type="SAM" id="Phobius"/>
    </source>
</evidence>
<keyword evidence="7 8" id="KW-0472">Membrane</keyword>
<feature type="transmembrane region" description="Helical" evidence="8">
    <location>
        <begin position="268"/>
        <end position="288"/>
    </location>
</feature>
<feature type="transmembrane region" description="Helical" evidence="8">
    <location>
        <begin position="12"/>
        <end position="32"/>
    </location>
</feature>
<dbReference type="GO" id="GO:0055085">
    <property type="term" value="P:transmembrane transport"/>
    <property type="evidence" value="ECO:0007669"/>
    <property type="project" value="TreeGrafter"/>
</dbReference>
<evidence type="ECO:0000256" key="7">
    <source>
        <dbReference type="ARBA" id="ARBA00023136"/>
    </source>
</evidence>
<evidence type="ECO:0000256" key="4">
    <source>
        <dbReference type="ARBA" id="ARBA00022475"/>
    </source>
</evidence>
<feature type="transmembrane region" description="Helical" evidence="8">
    <location>
        <begin position="308"/>
        <end position="339"/>
    </location>
</feature>
<dbReference type="PANTHER" id="PTHR21716">
    <property type="entry name" value="TRANSMEMBRANE PROTEIN"/>
    <property type="match status" value="1"/>
</dbReference>